<dbReference type="EMBL" id="LT985188">
    <property type="protein sequence ID" value="SPD87711.1"/>
    <property type="molecule type" value="Genomic_DNA"/>
</dbReference>
<feature type="compositionally biased region" description="Basic and acidic residues" evidence="1">
    <location>
        <begin position="1"/>
        <end position="20"/>
    </location>
</feature>
<feature type="region of interest" description="Disordered" evidence="1">
    <location>
        <begin position="1"/>
        <end position="84"/>
    </location>
</feature>
<feature type="region of interest" description="Disordered" evidence="1">
    <location>
        <begin position="192"/>
        <end position="247"/>
    </location>
</feature>
<feature type="compositionally biased region" description="Basic and acidic residues" evidence="1">
    <location>
        <begin position="55"/>
        <end position="65"/>
    </location>
</feature>
<dbReference type="AlphaFoldDB" id="A0A2N9JJI6"/>
<name>A0A2N9JJI6_9ACTN</name>
<sequence length="271" mass="29267">MRADWARGSSERALIRAEVRSKRRGPRQPDRAGSHPVAAPLTMGRRFAPQTCQRTSEDDQVELHPRPRGPRPSSTPDAGGKAASLGERIGAGFPIPSGFVVTTAAYAAYLKSSDPGPVRSLLESLVRDDAFVDAEIESTRQESAYAAARAEAEARLTARELRRLQSAVGRVRAGILIREESAFLVDRGAADDRAQAGRGPGRPIGPRTGRRRVPAIPGRTGPCERSERPRRHHRSPADGVRAAGDGLPRRCALAGGDRCRAITRRRRAGLT</sequence>
<dbReference type="GO" id="GO:0005524">
    <property type="term" value="F:ATP binding"/>
    <property type="evidence" value="ECO:0007669"/>
    <property type="project" value="InterPro"/>
</dbReference>
<protein>
    <submittedName>
        <fullName evidence="2">Uncharacterized protein</fullName>
    </submittedName>
</protein>
<keyword evidence="3" id="KW-1185">Reference proteome</keyword>
<dbReference type="InterPro" id="IPR013815">
    <property type="entry name" value="ATP_grasp_subdomain_1"/>
</dbReference>
<dbReference type="Gene3D" id="3.30.1490.20">
    <property type="entry name" value="ATP-grasp fold, A domain"/>
    <property type="match status" value="1"/>
</dbReference>
<proteinExistence type="predicted"/>
<evidence type="ECO:0000313" key="3">
    <source>
        <dbReference type="Proteomes" id="UP000238164"/>
    </source>
</evidence>
<organism evidence="2 3">
    <name type="scientific">Micropruina glycogenica</name>
    <dbReference type="NCBI Taxonomy" id="75385"/>
    <lineage>
        <taxon>Bacteria</taxon>
        <taxon>Bacillati</taxon>
        <taxon>Actinomycetota</taxon>
        <taxon>Actinomycetes</taxon>
        <taxon>Propionibacteriales</taxon>
        <taxon>Nocardioidaceae</taxon>
        <taxon>Micropruina</taxon>
    </lineage>
</organism>
<dbReference type="KEGG" id="mgg:MPLG2_2681"/>
<evidence type="ECO:0000256" key="1">
    <source>
        <dbReference type="SAM" id="MobiDB-lite"/>
    </source>
</evidence>
<reference evidence="2 3" key="1">
    <citation type="submission" date="2018-02" db="EMBL/GenBank/DDBJ databases">
        <authorList>
            <person name="Cohen D.B."/>
            <person name="Kent A.D."/>
        </authorList>
    </citation>
    <scope>NUCLEOTIDE SEQUENCE [LARGE SCALE GENOMIC DNA]</scope>
    <source>
        <strain evidence="2">1</strain>
    </source>
</reference>
<evidence type="ECO:0000313" key="2">
    <source>
        <dbReference type="EMBL" id="SPD87711.1"/>
    </source>
</evidence>
<dbReference type="SUPFAM" id="SSF56059">
    <property type="entry name" value="Glutathione synthetase ATP-binding domain-like"/>
    <property type="match status" value="1"/>
</dbReference>
<gene>
    <name evidence="2" type="ORF">MPLG2_2681</name>
</gene>
<accession>A0A2N9JJI6</accession>
<dbReference type="Proteomes" id="UP000238164">
    <property type="component" value="Chromosome 1"/>
</dbReference>